<organism evidence="4 5">
    <name type="scientific">Cucurbita argyrosperma subsp. sororia</name>
    <dbReference type="NCBI Taxonomy" id="37648"/>
    <lineage>
        <taxon>Eukaryota</taxon>
        <taxon>Viridiplantae</taxon>
        <taxon>Streptophyta</taxon>
        <taxon>Embryophyta</taxon>
        <taxon>Tracheophyta</taxon>
        <taxon>Spermatophyta</taxon>
        <taxon>Magnoliopsida</taxon>
        <taxon>eudicotyledons</taxon>
        <taxon>Gunneridae</taxon>
        <taxon>Pentapetalae</taxon>
        <taxon>rosids</taxon>
        <taxon>fabids</taxon>
        <taxon>Cucurbitales</taxon>
        <taxon>Cucurbitaceae</taxon>
        <taxon>Cucurbiteae</taxon>
        <taxon>Cucurbita</taxon>
    </lineage>
</organism>
<evidence type="ECO:0000259" key="3">
    <source>
        <dbReference type="PROSITE" id="PS51295"/>
    </source>
</evidence>
<protein>
    <submittedName>
        <fullName evidence="4">CRM domain-containing protein, chloroplastic</fullName>
    </submittedName>
</protein>
<dbReference type="InterPro" id="IPR040286">
    <property type="entry name" value="At3g25440-like"/>
</dbReference>
<name>A0AAV6MH46_9ROSI</name>
<dbReference type="EMBL" id="JAGKQH010000014">
    <property type="protein sequence ID" value="KAG6580934.1"/>
    <property type="molecule type" value="Genomic_DNA"/>
</dbReference>
<dbReference type="PROSITE" id="PS51295">
    <property type="entry name" value="CRM"/>
    <property type="match status" value="1"/>
</dbReference>
<feature type="compositionally biased region" description="Basic residues" evidence="2">
    <location>
        <begin position="110"/>
        <end position="132"/>
    </location>
</feature>
<keyword evidence="5" id="KW-1185">Reference proteome</keyword>
<dbReference type="Pfam" id="PF01985">
    <property type="entry name" value="CRS1_YhbY"/>
    <property type="match status" value="1"/>
</dbReference>
<feature type="non-terminal residue" evidence="4">
    <location>
        <position position="1"/>
    </location>
</feature>
<dbReference type="AlphaFoldDB" id="A0AAV6MH46"/>
<dbReference type="PANTHER" id="PTHR31426">
    <property type="entry name" value="GROUP II INTRON SPLICING FACTOR CRS1-LIKE"/>
    <property type="match status" value="1"/>
</dbReference>
<feature type="region of interest" description="Disordered" evidence="2">
    <location>
        <begin position="99"/>
        <end position="149"/>
    </location>
</feature>
<evidence type="ECO:0000256" key="2">
    <source>
        <dbReference type="SAM" id="MobiDB-lite"/>
    </source>
</evidence>
<evidence type="ECO:0000256" key="1">
    <source>
        <dbReference type="PROSITE-ProRule" id="PRU00626"/>
    </source>
</evidence>
<dbReference type="InterPro" id="IPR001890">
    <property type="entry name" value="RNA-binding_CRM"/>
</dbReference>
<keyword evidence="1" id="KW-0694">RNA-binding</keyword>
<feature type="compositionally biased region" description="Basic residues" evidence="2">
    <location>
        <begin position="140"/>
        <end position="149"/>
    </location>
</feature>
<dbReference type="Proteomes" id="UP000685013">
    <property type="component" value="Chromosome 14"/>
</dbReference>
<dbReference type="PANTHER" id="PTHR31426:SF2">
    <property type="entry name" value="OS01G0958400 PROTEIN"/>
    <property type="match status" value="1"/>
</dbReference>
<evidence type="ECO:0000313" key="5">
    <source>
        <dbReference type="Proteomes" id="UP000685013"/>
    </source>
</evidence>
<dbReference type="GO" id="GO:0003723">
    <property type="term" value="F:RNA binding"/>
    <property type="evidence" value="ECO:0007669"/>
    <property type="project" value="UniProtKB-UniRule"/>
</dbReference>
<proteinExistence type="predicted"/>
<evidence type="ECO:0000313" key="4">
    <source>
        <dbReference type="EMBL" id="KAG6580934.1"/>
    </source>
</evidence>
<feature type="domain" description="CRM" evidence="3">
    <location>
        <begin position="191"/>
        <end position="288"/>
    </location>
</feature>
<reference evidence="4 5" key="1">
    <citation type="journal article" date="2021" name="Hortic Res">
        <title>The domestication of Cucurbita argyrosperma as revealed by the genome of its wild relative.</title>
        <authorList>
            <person name="Barrera-Redondo J."/>
            <person name="Sanchez-de la Vega G."/>
            <person name="Aguirre-Liguori J.A."/>
            <person name="Castellanos-Morales G."/>
            <person name="Gutierrez-Guerrero Y.T."/>
            <person name="Aguirre-Dugua X."/>
            <person name="Aguirre-Planter E."/>
            <person name="Tenaillon M.I."/>
            <person name="Lira-Saade R."/>
            <person name="Eguiarte L.E."/>
        </authorList>
    </citation>
    <scope>NUCLEOTIDE SEQUENCE [LARGE SCALE GENOMIC DNA]</scope>
    <source>
        <strain evidence="4">JBR-2021</strain>
    </source>
</reference>
<comment type="caution">
    <text evidence="4">The sequence shown here is derived from an EMBL/GenBank/DDBJ whole genome shotgun (WGS) entry which is preliminary data.</text>
</comment>
<gene>
    <name evidence="4" type="ORF">SDJN03_20936</name>
</gene>
<accession>A0AAV6MH46</accession>
<dbReference type="SMART" id="SM01103">
    <property type="entry name" value="CRS1_YhbY"/>
    <property type="match status" value="1"/>
</dbReference>
<sequence>MSSPSVALTRGWSLGFPLPLGTAPTSSAYSNEIMVAASLLFRSSSLNQPFFRPVLGVPDSTFSRIKNFPLLNISRPLLGFRNLSYGSVNLVISQGKPKFETHEVDPPKKDKWKTKKKLKMQRKREKQKRKAANKKDPRQLRVKGKKKQKFSNAEERIKHKLEKARIKEALLIERLKRYEVPRVQGPVVEPHNLTAEERFYMKKMGQKRSNYVPIGRRGVFGGVILNMHMHWKKHETVKVFCKPCKPGQVHEYAQEIARLSGGIPIQIIGDDTIIFYRGKEYVQPEVMSPIDTLSKKRALEKSKYEQSLESVRRFIAIAEKELELYYRHVALYGDPNDRNPLSILDLPSDNLKNSQKHQVDEMEDSHSAALCLASDVMNKRNPEFSDDESLEIGEEFADSCFSTSEAEFESDILDDFEHGRIEGSFSQTGEMSSTTMNTCSASQNKFEFHNQELPIHIKMT</sequence>
<feature type="compositionally biased region" description="Basic and acidic residues" evidence="2">
    <location>
        <begin position="99"/>
        <end position="109"/>
    </location>
</feature>